<dbReference type="Proteomes" id="UP001523392">
    <property type="component" value="Unassembled WGS sequence"/>
</dbReference>
<organism evidence="2 3">
    <name type="scientific">Siccirubricoccus soli</name>
    <dbReference type="NCBI Taxonomy" id="2899147"/>
    <lineage>
        <taxon>Bacteria</taxon>
        <taxon>Pseudomonadati</taxon>
        <taxon>Pseudomonadota</taxon>
        <taxon>Alphaproteobacteria</taxon>
        <taxon>Acetobacterales</taxon>
        <taxon>Roseomonadaceae</taxon>
        <taxon>Siccirubricoccus</taxon>
    </lineage>
</organism>
<gene>
    <name evidence="2" type="ORF">JYK14_01565</name>
</gene>
<evidence type="ECO:0000256" key="1">
    <source>
        <dbReference type="SAM" id="MobiDB-lite"/>
    </source>
</evidence>
<dbReference type="RefSeq" id="WP_252951451.1">
    <property type="nucleotide sequence ID" value="NZ_JAFIRR010000009.1"/>
</dbReference>
<name>A0ABT1CYW2_9PROT</name>
<keyword evidence="3" id="KW-1185">Reference proteome</keyword>
<evidence type="ECO:0000313" key="2">
    <source>
        <dbReference type="EMBL" id="MCO6414863.1"/>
    </source>
</evidence>
<protein>
    <submittedName>
        <fullName evidence="2">Uncharacterized protein</fullName>
    </submittedName>
</protein>
<feature type="region of interest" description="Disordered" evidence="1">
    <location>
        <begin position="1"/>
        <end position="22"/>
    </location>
</feature>
<sequence length="80" mass="7751">MHRPAGGAPGPPAPGPARAFTGIPAGTTAAQALGGGYRQAPLTVRPALAGRRGVAEDGGMGRHAVILLEVSAPCAWGSAA</sequence>
<proteinExistence type="predicted"/>
<reference evidence="2 3" key="1">
    <citation type="submission" date="2021-12" db="EMBL/GenBank/DDBJ databases">
        <title>Siccirubricoccus leaddurans sp. nov., a high concentration Zn2+ tolerance bacterium.</title>
        <authorList>
            <person name="Cao Y."/>
        </authorList>
    </citation>
    <scope>NUCLEOTIDE SEQUENCE [LARGE SCALE GENOMIC DNA]</scope>
    <source>
        <strain evidence="2 3">KC 17139</strain>
    </source>
</reference>
<evidence type="ECO:0000313" key="3">
    <source>
        <dbReference type="Proteomes" id="UP001523392"/>
    </source>
</evidence>
<accession>A0ABT1CYW2</accession>
<comment type="caution">
    <text evidence="2">The sequence shown here is derived from an EMBL/GenBank/DDBJ whole genome shotgun (WGS) entry which is preliminary data.</text>
</comment>
<dbReference type="EMBL" id="JAFIRR010000009">
    <property type="protein sequence ID" value="MCO6414863.1"/>
    <property type="molecule type" value="Genomic_DNA"/>
</dbReference>